<dbReference type="SUPFAM" id="SSF56024">
    <property type="entry name" value="Phospholipase D/nuclease"/>
    <property type="match status" value="2"/>
</dbReference>
<dbReference type="SMART" id="SM00726">
    <property type="entry name" value="UIM"/>
    <property type="match status" value="1"/>
</dbReference>
<accession>A0A166MPP4</accession>
<feature type="site" description="Interaction with DNA" evidence="3">
    <location>
        <position position="565"/>
    </location>
</feature>
<dbReference type="GO" id="GO:0003697">
    <property type="term" value="F:single-stranded DNA binding"/>
    <property type="evidence" value="ECO:0007669"/>
    <property type="project" value="TreeGrafter"/>
</dbReference>
<organism evidence="6 7">
    <name type="scientific">Colletotrichum tofieldiae</name>
    <dbReference type="NCBI Taxonomy" id="708197"/>
    <lineage>
        <taxon>Eukaryota</taxon>
        <taxon>Fungi</taxon>
        <taxon>Dikarya</taxon>
        <taxon>Ascomycota</taxon>
        <taxon>Pezizomycotina</taxon>
        <taxon>Sordariomycetes</taxon>
        <taxon>Hypocreomycetidae</taxon>
        <taxon>Glomerellales</taxon>
        <taxon>Glomerellaceae</taxon>
        <taxon>Colletotrichum</taxon>
        <taxon>Colletotrichum spaethianum species complex</taxon>
    </lineage>
</organism>
<dbReference type="PANTHER" id="PTHR12415">
    <property type="entry name" value="TYROSYL-DNA PHOSPHODIESTERASE 1"/>
    <property type="match status" value="1"/>
</dbReference>
<feature type="binding site" evidence="2">
    <location>
        <position position="542"/>
    </location>
    <ligand>
        <name>substrate</name>
    </ligand>
</feature>
<feature type="active site" description="Nucleophile" evidence="1">
    <location>
        <position position="276"/>
    </location>
</feature>
<proteinExistence type="predicted"/>
<dbReference type="GO" id="GO:0005634">
    <property type="term" value="C:nucleus"/>
    <property type="evidence" value="ECO:0007669"/>
    <property type="project" value="InterPro"/>
</dbReference>
<comment type="caution">
    <text evidence="6">The sequence shown here is derived from an EMBL/GenBank/DDBJ whole genome shotgun (WGS) entry which is preliminary data.</text>
</comment>
<feature type="region of interest" description="Disordered" evidence="4">
    <location>
        <begin position="654"/>
        <end position="706"/>
    </location>
</feature>
<dbReference type="Gene3D" id="3.30.870.10">
    <property type="entry name" value="Endonuclease Chain A"/>
    <property type="match status" value="2"/>
</dbReference>
<feature type="compositionally biased region" description="Polar residues" evidence="4">
    <location>
        <begin position="95"/>
        <end position="115"/>
    </location>
</feature>
<keyword evidence="7" id="KW-1185">Reference proteome</keyword>
<evidence type="ECO:0000256" key="1">
    <source>
        <dbReference type="PIRSR" id="PIRSR610347-1"/>
    </source>
</evidence>
<feature type="region of interest" description="Disordered" evidence="4">
    <location>
        <begin position="85"/>
        <end position="183"/>
    </location>
</feature>
<feature type="compositionally biased region" description="Basic and acidic residues" evidence="4">
    <location>
        <begin position="119"/>
        <end position="130"/>
    </location>
</feature>
<feature type="binding site" evidence="2">
    <location>
        <position position="278"/>
    </location>
    <ligand>
        <name>substrate</name>
    </ligand>
</feature>
<dbReference type="PANTHER" id="PTHR12415:SF4">
    <property type="entry name" value="TYROSYL-DNA PHOSPHODIESTERASE DOMAIN-CONTAINING PROTEIN"/>
    <property type="match status" value="1"/>
</dbReference>
<evidence type="ECO:0000256" key="4">
    <source>
        <dbReference type="SAM" id="MobiDB-lite"/>
    </source>
</evidence>
<sequence length="706" mass="77459">MYSPTPTALLHVARKTGRIPFGCKQSWTTAQAEAVEFVIIATDLSPTYTTATMASSRHRAHSASPGPEDDPDLALAIALSLQEQENVGNDCAETAPSTARSSEQVPKPASATNFGSLALDRKKMEEERLARLKKRSATQAELDGQHQRSKLQRPEARQGHETSVSSGPSNAATTGDTPQLPFPKGAFKRTWAFGYPRTGEDIKIEEVFQKDKLQLAVLSSFQWDEEWLLSKVDARQTKMLLVAYANNEAEKATIRANAPTSLVRFCFPPMHGGYMHSKLQILKYEGYLRIGIPSGNLVPYDWGETGVLENMVFLIDLPRLGRTQQSSPPAVTPFGIELRRFLRALGLDEKLVQSLDNYDFSETSRYGFVHSIAGSHANDSWQHTGKSIRGRYCGLGNTVRSLGLATEGAVDIDYVGMLLINLSSKASSLGSLNHAYLTAIYYACQGDSGMKEYEARQSKTTKSKAAKAGLDGSRLADNEPLQWQCHFRIYFPTEKTVSSSRGGRSSAGTISFQEKWWKSPTFPRELLRDCQSVRSGLLLHSKAIFVRERARDGAAWAYMGSANLSESAWGRLVKDRESGAAKLTCRNWECGVLVAVASNPPGAADLGTRPGADEGAQARRPRARAQVQALEGHDRGEEALKGEGGPAVMMTDNEEKRRHQQLDQGESVGLDGVFGTTMPIPMKVPAGRYTSDESAASRPWFFRKAD</sequence>
<feature type="region of interest" description="Disordered" evidence="4">
    <location>
        <begin position="629"/>
        <end position="648"/>
    </location>
</feature>
<dbReference type="GO" id="GO:0017005">
    <property type="term" value="F:3'-tyrosyl-DNA phosphodiesterase activity"/>
    <property type="evidence" value="ECO:0007669"/>
    <property type="project" value="TreeGrafter"/>
</dbReference>
<gene>
    <name evidence="6" type="ORF">CT0861_01884</name>
</gene>
<dbReference type="Pfam" id="PF06087">
    <property type="entry name" value="Tyr-DNA_phospho"/>
    <property type="match status" value="1"/>
</dbReference>
<dbReference type="Proteomes" id="UP000076552">
    <property type="component" value="Unassembled WGS sequence"/>
</dbReference>
<feature type="compositionally biased region" description="Basic and acidic residues" evidence="4">
    <location>
        <begin position="631"/>
        <end position="641"/>
    </location>
</feature>
<dbReference type="PROSITE" id="PS50035">
    <property type="entry name" value="PLD"/>
    <property type="match status" value="1"/>
</dbReference>
<dbReference type="InterPro" id="IPR010347">
    <property type="entry name" value="Tdp1"/>
</dbReference>
<feature type="compositionally biased region" description="Polar residues" evidence="4">
    <location>
        <begin position="161"/>
        <end position="177"/>
    </location>
</feature>
<evidence type="ECO:0000313" key="6">
    <source>
        <dbReference type="EMBL" id="KZL64866.1"/>
    </source>
</evidence>
<name>A0A166MPP4_9PEZI</name>
<dbReference type="GO" id="GO:0006281">
    <property type="term" value="P:DNA repair"/>
    <property type="evidence" value="ECO:0007669"/>
    <property type="project" value="InterPro"/>
</dbReference>
<dbReference type="EMBL" id="LFIV01000251">
    <property type="protein sequence ID" value="KZL64866.1"/>
    <property type="molecule type" value="Genomic_DNA"/>
</dbReference>
<feature type="active site" description="Proton donor/acceptor" evidence="1">
    <location>
        <position position="540"/>
    </location>
</feature>
<dbReference type="InterPro" id="IPR003903">
    <property type="entry name" value="UIM_dom"/>
</dbReference>
<dbReference type="PROSITE" id="PS50330">
    <property type="entry name" value="UIM"/>
    <property type="match status" value="1"/>
</dbReference>
<feature type="domain" description="PLD phosphodiesterase" evidence="5">
    <location>
        <begin position="535"/>
        <end position="568"/>
    </location>
</feature>
<dbReference type="AlphaFoldDB" id="A0A166MPP4"/>
<dbReference type="GO" id="GO:0003690">
    <property type="term" value="F:double-stranded DNA binding"/>
    <property type="evidence" value="ECO:0007669"/>
    <property type="project" value="TreeGrafter"/>
</dbReference>
<dbReference type="STRING" id="708197.A0A166MPP4"/>
<evidence type="ECO:0000259" key="5">
    <source>
        <dbReference type="PROSITE" id="PS50035"/>
    </source>
</evidence>
<dbReference type="InterPro" id="IPR001736">
    <property type="entry name" value="PLipase_D/transphosphatidylase"/>
</dbReference>
<evidence type="ECO:0000256" key="3">
    <source>
        <dbReference type="PIRSR" id="PIRSR610347-3"/>
    </source>
</evidence>
<reference evidence="6 7" key="1">
    <citation type="submission" date="2015-06" db="EMBL/GenBank/DDBJ databases">
        <title>Survival trade-offs in plant roots during colonization by closely related pathogenic and mutualistic fungi.</title>
        <authorList>
            <person name="Hacquard S."/>
            <person name="Kracher B."/>
            <person name="Hiruma K."/>
            <person name="Weinman A."/>
            <person name="Muench P."/>
            <person name="Garrido Oter R."/>
            <person name="Ver Loren van Themaat E."/>
            <person name="Dallerey J.-F."/>
            <person name="Damm U."/>
            <person name="Henrissat B."/>
            <person name="Lespinet O."/>
            <person name="Thon M."/>
            <person name="Kemen E."/>
            <person name="McHardy A.C."/>
            <person name="Schulze-Lefert P."/>
            <person name="O'Connell R.J."/>
        </authorList>
    </citation>
    <scope>NUCLEOTIDE SEQUENCE [LARGE SCALE GENOMIC DNA]</scope>
    <source>
        <strain evidence="6 7">0861</strain>
    </source>
</reference>
<evidence type="ECO:0000313" key="7">
    <source>
        <dbReference type="Proteomes" id="UP000076552"/>
    </source>
</evidence>
<evidence type="ECO:0000256" key="2">
    <source>
        <dbReference type="PIRSR" id="PIRSR610347-2"/>
    </source>
</evidence>
<dbReference type="CDD" id="cd09122">
    <property type="entry name" value="PLDc_Tdp1_1"/>
    <property type="match status" value="1"/>
</dbReference>
<feature type="region of interest" description="Disordered" evidence="4">
    <location>
        <begin position="600"/>
        <end position="621"/>
    </location>
</feature>
<protein>
    <submittedName>
        <fullName evidence="6">Ubiquitin interaction domain-containing protein</fullName>
    </submittedName>
</protein>